<comment type="caution">
    <text evidence="1">The sequence shown here is derived from an EMBL/GenBank/DDBJ whole genome shotgun (WGS) entry which is preliminary data.</text>
</comment>
<proteinExistence type="predicted"/>
<sequence length="207" mass="23317">MRASFAARKFSWTYFYSGELKVDSVRQAFCTRTAAAKYLVPELTALCSKYVATHLTPEDVCPLLDNILTMGEHDTDEPARKLLRTQGNVILLSSSFKSCLECTVHYVLEHIGAVSEFSLIGAVYEWAQQQILLRQPDEGESLTVRKLMQPFIAKLRFLALTPSEFVSGVKTWGIFDEKEALALLSNIIDYECVAVPHGFCNIREERA</sequence>
<keyword evidence="2" id="KW-1185">Reference proteome</keyword>
<dbReference type="EMBL" id="CM023488">
    <property type="protein sequence ID" value="KAH6923502.1"/>
    <property type="molecule type" value="Genomic_DNA"/>
</dbReference>
<evidence type="ECO:0000313" key="2">
    <source>
        <dbReference type="Proteomes" id="UP000821845"/>
    </source>
</evidence>
<name>A0ACB7RNV1_HYAAI</name>
<evidence type="ECO:0000313" key="1">
    <source>
        <dbReference type="EMBL" id="KAH6923502.1"/>
    </source>
</evidence>
<accession>A0ACB7RNV1</accession>
<gene>
    <name evidence="1" type="ORF">HPB50_001964</name>
</gene>
<organism evidence="1 2">
    <name type="scientific">Hyalomma asiaticum</name>
    <name type="common">Tick</name>
    <dbReference type="NCBI Taxonomy" id="266040"/>
    <lineage>
        <taxon>Eukaryota</taxon>
        <taxon>Metazoa</taxon>
        <taxon>Ecdysozoa</taxon>
        <taxon>Arthropoda</taxon>
        <taxon>Chelicerata</taxon>
        <taxon>Arachnida</taxon>
        <taxon>Acari</taxon>
        <taxon>Parasitiformes</taxon>
        <taxon>Ixodida</taxon>
        <taxon>Ixodoidea</taxon>
        <taxon>Ixodidae</taxon>
        <taxon>Hyalomminae</taxon>
        <taxon>Hyalomma</taxon>
    </lineage>
</organism>
<reference evidence="1" key="1">
    <citation type="submission" date="2020-05" db="EMBL/GenBank/DDBJ databases">
        <title>Large-scale comparative analyses of tick genomes elucidate their genetic diversity and vector capacities.</title>
        <authorList>
            <person name="Jia N."/>
            <person name="Wang J."/>
            <person name="Shi W."/>
            <person name="Du L."/>
            <person name="Sun Y."/>
            <person name="Zhan W."/>
            <person name="Jiang J."/>
            <person name="Wang Q."/>
            <person name="Zhang B."/>
            <person name="Ji P."/>
            <person name="Sakyi L.B."/>
            <person name="Cui X."/>
            <person name="Yuan T."/>
            <person name="Jiang B."/>
            <person name="Yang W."/>
            <person name="Lam T.T.-Y."/>
            <person name="Chang Q."/>
            <person name="Ding S."/>
            <person name="Wang X."/>
            <person name="Zhu J."/>
            <person name="Ruan X."/>
            <person name="Zhao L."/>
            <person name="Wei J."/>
            <person name="Que T."/>
            <person name="Du C."/>
            <person name="Cheng J."/>
            <person name="Dai P."/>
            <person name="Han X."/>
            <person name="Huang E."/>
            <person name="Gao Y."/>
            <person name="Liu J."/>
            <person name="Shao H."/>
            <person name="Ye R."/>
            <person name="Li L."/>
            <person name="Wei W."/>
            <person name="Wang X."/>
            <person name="Wang C."/>
            <person name="Yang T."/>
            <person name="Huo Q."/>
            <person name="Li W."/>
            <person name="Guo W."/>
            <person name="Chen H."/>
            <person name="Zhou L."/>
            <person name="Ni X."/>
            <person name="Tian J."/>
            <person name="Zhou Y."/>
            <person name="Sheng Y."/>
            <person name="Liu T."/>
            <person name="Pan Y."/>
            <person name="Xia L."/>
            <person name="Li J."/>
            <person name="Zhao F."/>
            <person name="Cao W."/>
        </authorList>
    </citation>
    <scope>NUCLEOTIDE SEQUENCE</scope>
    <source>
        <strain evidence="1">Hyas-2018</strain>
    </source>
</reference>
<protein>
    <submittedName>
        <fullName evidence="1">Uncharacterized protein</fullName>
    </submittedName>
</protein>
<dbReference type="Proteomes" id="UP000821845">
    <property type="component" value="Chromosome 8"/>
</dbReference>